<evidence type="ECO:0000259" key="2">
    <source>
        <dbReference type="Pfam" id="PF20906"/>
    </source>
</evidence>
<name>A0ABN1U7Q4_9ACTN</name>
<feature type="domain" description="S-Me-THD-like C-terminal" evidence="2">
    <location>
        <begin position="167"/>
        <end position="351"/>
    </location>
</feature>
<evidence type="ECO:0000313" key="4">
    <source>
        <dbReference type="Proteomes" id="UP001499979"/>
    </source>
</evidence>
<dbReference type="Gene3D" id="2.40.390.10">
    <property type="entry name" value="CV3147-like"/>
    <property type="match status" value="1"/>
</dbReference>
<dbReference type="InterPro" id="IPR010318">
    <property type="entry name" value="S-Me-THD_N"/>
</dbReference>
<protein>
    <submittedName>
        <fullName evidence="3">DUF917 domain-containing protein</fullName>
    </submittedName>
</protein>
<dbReference type="InterPro" id="IPR048350">
    <property type="entry name" value="S-Me-THD-like_C"/>
</dbReference>
<evidence type="ECO:0000313" key="3">
    <source>
        <dbReference type="EMBL" id="GAA1125538.1"/>
    </source>
</evidence>
<dbReference type="Proteomes" id="UP001499979">
    <property type="component" value="Unassembled WGS sequence"/>
</dbReference>
<reference evidence="3 4" key="1">
    <citation type="journal article" date="2019" name="Int. J. Syst. Evol. Microbiol.">
        <title>The Global Catalogue of Microorganisms (GCM) 10K type strain sequencing project: providing services to taxonomists for standard genome sequencing and annotation.</title>
        <authorList>
            <consortium name="The Broad Institute Genomics Platform"/>
            <consortium name="The Broad Institute Genome Sequencing Center for Infectious Disease"/>
            <person name="Wu L."/>
            <person name="Ma J."/>
        </authorList>
    </citation>
    <scope>NUCLEOTIDE SEQUENCE [LARGE SCALE GENOMIC DNA]</scope>
    <source>
        <strain evidence="3 4">JCM 11813</strain>
    </source>
</reference>
<proteinExistence type="predicted"/>
<dbReference type="EMBL" id="BAAAJE010000001">
    <property type="protein sequence ID" value="GAA1125538.1"/>
    <property type="molecule type" value="Genomic_DNA"/>
</dbReference>
<sequence length="368" mass="38368">MSMRVTPTDLIPMARGAAVLGGGGGGDPHIGRLLAASAMRELGDVEIVSPDEVPATACVLPIAMMGAPTVMVEKIPSAGQISLALETLARYLGRTPTHVACMEAGGVNSMVPFVAAARLGLPLIDGDAMGRAFPELQMVLPTMSGVSATPMSIVDDKNNKGVFDTIDNNWAERLARSATIDMGCAPIVSLYAMSGSEVRDCFVPGTLSLCLSIGSAIESARAANQDPVEALVGALRGKLIHTGKVVDVTRRTVAGFARGEAVVTGLDAAAGSQLVLKFQNEHLIAELDGEVLVTTPDLIVVVDAETGEPITTETLRFGHRVAVVAAPMDERWHTPAGIELVGPRYFGYDLDPIRFDGTPSEGARLGAC</sequence>
<comment type="caution">
    <text evidence="3">The sequence shown here is derived from an EMBL/GenBank/DDBJ whole genome shotgun (WGS) entry which is preliminary data.</text>
</comment>
<organism evidence="3 4">
    <name type="scientific">Nocardioides aquiterrae</name>
    <dbReference type="NCBI Taxonomy" id="203799"/>
    <lineage>
        <taxon>Bacteria</taxon>
        <taxon>Bacillati</taxon>
        <taxon>Actinomycetota</taxon>
        <taxon>Actinomycetes</taxon>
        <taxon>Propionibacteriales</taxon>
        <taxon>Nocardioidaceae</taxon>
        <taxon>Nocardioides</taxon>
    </lineage>
</organism>
<feature type="domain" description="S-Me-THD N-terminal" evidence="1">
    <location>
        <begin position="8"/>
        <end position="164"/>
    </location>
</feature>
<dbReference type="InterPro" id="IPR024071">
    <property type="entry name" value="S-Me-THD_C_sf"/>
</dbReference>
<evidence type="ECO:0000259" key="1">
    <source>
        <dbReference type="Pfam" id="PF06032"/>
    </source>
</evidence>
<dbReference type="SUPFAM" id="SSF160991">
    <property type="entry name" value="CV3147-like"/>
    <property type="match status" value="1"/>
</dbReference>
<dbReference type="Gene3D" id="3.40.1610.10">
    <property type="entry name" value="CV3147-like domain"/>
    <property type="match status" value="1"/>
</dbReference>
<dbReference type="Pfam" id="PF20906">
    <property type="entry name" value="S-Me-THD_C"/>
    <property type="match status" value="1"/>
</dbReference>
<gene>
    <name evidence="3" type="ORF">GCM10009606_01550</name>
</gene>
<accession>A0ABN1U7Q4</accession>
<dbReference type="RefSeq" id="WP_343904768.1">
    <property type="nucleotide sequence ID" value="NZ_BAAAJE010000001.1"/>
</dbReference>
<dbReference type="InterPro" id="IPR027479">
    <property type="entry name" value="S-Me-THD_N_sf"/>
</dbReference>
<keyword evidence="4" id="KW-1185">Reference proteome</keyword>
<dbReference type="Pfam" id="PF06032">
    <property type="entry name" value="S-Me-THD_N"/>
    <property type="match status" value="1"/>
</dbReference>